<dbReference type="Gene3D" id="3.30.420.10">
    <property type="entry name" value="Ribonuclease H-like superfamily/Ribonuclease H"/>
    <property type="match status" value="1"/>
</dbReference>
<name>A0A2N5PWS6_MEDGN</name>
<evidence type="ECO:0000313" key="2">
    <source>
        <dbReference type="EMBL" id="PLT82499.1"/>
    </source>
</evidence>
<dbReference type="GO" id="GO:0003676">
    <property type="term" value="F:nucleic acid binding"/>
    <property type="evidence" value="ECO:0007669"/>
    <property type="project" value="InterPro"/>
</dbReference>
<comment type="caution">
    <text evidence="2">The sequence shown here is derived from an EMBL/GenBank/DDBJ whole genome shotgun (WGS) entry which is preliminary data.</text>
</comment>
<gene>
    <name evidence="2" type="ORF">CDL20_13800</name>
</gene>
<accession>A0A2N5PWS6</accession>
<dbReference type="SUPFAM" id="SSF53098">
    <property type="entry name" value="Ribonuclease H-like"/>
    <property type="match status" value="1"/>
</dbReference>
<dbReference type="PANTHER" id="PTHR46564:SF1">
    <property type="entry name" value="TRANSPOSASE"/>
    <property type="match status" value="1"/>
</dbReference>
<protein>
    <submittedName>
        <fullName evidence="2">IS630 family transposase</fullName>
    </submittedName>
</protein>
<dbReference type="InterPro" id="IPR036397">
    <property type="entry name" value="RNaseH_sf"/>
</dbReference>
<dbReference type="PANTHER" id="PTHR46564">
    <property type="entry name" value="TRANSPOSASE"/>
    <property type="match status" value="1"/>
</dbReference>
<dbReference type="Proteomes" id="UP000234840">
    <property type="component" value="Unassembled WGS sequence"/>
</dbReference>
<dbReference type="RefSeq" id="WP_101882945.1">
    <property type="nucleotide sequence ID" value="NZ_JBDMCX010000022.1"/>
</dbReference>
<dbReference type="InterPro" id="IPR038717">
    <property type="entry name" value="Tc1-like_DDE_dom"/>
</dbReference>
<evidence type="ECO:0000313" key="3">
    <source>
        <dbReference type="Proteomes" id="UP000234840"/>
    </source>
</evidence>
<dbReference type="Pfam" id="PF13358">
    <property type="entry name" value="DDE_3"/>
    <property type="match status" value="1"/>
</dbReference>
<feature type="domain" description="Tc1-like transposase DDE" evidence="1">
    <location>
        <begin position="18"/>
        <end position="104"/>
    </location>
</feature>
<proteinExistence type="predicted"/>
<evidence type="ECO:0000259" key="1">
    <source>
        <dbReference type="Pfam" id="PF13358"/>
    </source>
</evidence>
<sequence>MQYDDIVLCATEWKTCHTVYCGGTTMEQFAEYLKTMLIPALSKTDIIVMDNMRSHHAKIVKQVLDESEINDLYLPPYSPDLNPIEKMGSKLKAYLRKEKVRIASELPLAIERAFSTVRASDCLGWFRSCNYVQ</sequence>
<organism evidence="2 3">
    <name type="scientific">Mediterraneibacter gnavus</name>
    <name type="common">Ruminococcus gnavus</name>
    <dbReference type="NCBI Taxonomy" id="33038"/>
    <lineage>
        <taxon>Bacteria</taxon>
        <taxon>Bacillati</taxon>
        <taxon>Bacillota</taxon>
        <taxon>Clostridia</taxon>
        <taxon>Lachnospirales</taxon>
        <taxon>Lachnospiraceae</taxon>
        <taxon>Mediterraneibacter</taxon>
    </lineage>
</organism>
<dbReference type="AlphaFoldDB" id="A0A2N5PWS6"/>
<dbReference type="InterPro" id="IPR012337">
    <property type="entry name" value="RNaseH-like_sf"/>
</dbReference>
<dbReference type="EMBL" id="NIHW01000046">
    <property type="protein sequence ID" value="PLT82499.1"/>
    <property type="molecule type" value="Genomic_DNA"/>
</dbReference>
<reference evidence="2 3" key="1">
    <citation type="journal article" date="2017" name="Genome Med.">
        <title>A novel Ruminococcus gnavus clade enriched in inflammatory bowel disease patients.</title>
        <authorList>
            <person name="Hall A.B."/>
            <person name="Yassour M."/>
            <person name="Sauk J."/>
            <person name="Garner A."/>
            <person name="Jiang X."/>
            <person name="Arthur T."/>
            <person name="Lagoudas G.K."/>
            <person name="Vatanen T."/>
            <person name="Fornelos N."/>
            <person name="Wilson R."/>
            <person name="Bertha M."/>
            <person name="Cohen M."/>
            <person name="Garber J."/>
            <person name="Khalili H."/>
            <person name="Gevers D."/>
            <person name="Ananthakrishnan A.N."/>
            <person name="Kugathasan S."/>
            <person name="Lander E.S."/>
            <person name="Blainey P."/>
            <person name="Vlamakis H."/>
            <person name="Xavier R.J."/>
            <person name="Huttenhower C."/>
        </authorList>
    </citation>
    <scope>NUCLEOTIDE SEQUENCE [LARGE SCALE GENOMIC DNA]</scope>
    <source>
        <strain evidence="2 3">RJX1128</strain>
    </source>
</reference>